<reference evidence="1 2" key="1">
    <citation type="submission" date="2018-10" db="EMBL/GenBank/DDBJ databases">
        <title>Genome Sequence of Cohnella sp.</title>
        <authorList>
            <person name="Srinivasan S."/>
            <person name="Kim M.K."/>
        </authorList>
    </citation>
    <scope>NUCLEOTIDE SEQUENCE [LARGE SCALE GENOMIC DNA]</scope>
    <source>
        <strain evidence="1 2">18JY8-7</strain>
    </source>
</reference>
<evidence type="ECO:0000313" key="2">
    <source>
        <dbReference type="Proteomes" id="UP000269097"/>
    </source>
</evidence>
<protein>
    <submittedName>
        <fullName evidence="1">Uncharacterized protein</fullName>
    </submittedName>
</protein>
<dbReference type="Proteomes" id="UP000269097">
    <property type="component" value="Chromosome"/>
</dbReference>
<dbReference type="RefSeq" id="WP_123043382.1">
    <property type="nucleotide sequence ID" value="NZ_CP033433.1"/>
</dbReference>
<organism evidence="1 2">
    <name type="scientific">Cohnella candidum</name>
    <dbReference type="NCBI Taxonomy" id="2674991"/>
    <lineage>
        <taxon>Bacteria</taxon>
        <taxon>Bacillati</taxon>
        <taxon>Bacillota</taxon>
        <taxon>Bacilli</taxon>
        <taxon>Bacillales</taxon>
        <taxon>Paenibacillaceae</taxon>
        <taxon>Cohnella</taxon>
    </lineage>
</organism>
<gene>
    <name evidence="1" type="ORF">EAV92_23820</name>
</gene>
<name>A0A3G3K545_9BACL</name>
<sequence length="938" mass="100055">MQSSAFIEENGLTGTGFADVELAKLLPKDATVDLIGMFDDVSVASMSVKINIPKGSVGNVTVAGGASGNTVDVGNEAKILKLVLNAVIKVTGGGSIDKATVNEGAQGSSFEKKPAEVDGTGKDKIDVTAPFIPIFAGGGGGGGGNGNGNGNGDGGGPSCTQCHSALLSMVTAEGYVWEKRNDQSVRVGTGFDKNIFRYSVETPRDLASSTVPITLTPEDPDAEIVYYISYGKVPIGATPTGTQKGTAHFNIMLKPLEDVDIEVFVTSPNGQGQYYHFIFYYHRTIQEEFLIRSHAFYDEAGQYMKYYSLIADHLVLQPGDKVEVYRKPTDGNPSWTLTVNPGYAFESLSGYHPTSGQDSDLYIKVKRAGSTISEGDYHYDGEPLNVITDSAGVAVRPLNRNELNIASETNPGITNGYEVSFNRDAMGPLLKSAKFIDIYSTPTLGNFPVPYAAVKEDVKQIIPLASPIDIAFLGASYRHYDLEISQVYDSYVYLFLYDEERHPIGYMAILIKYDEEHVSNGATAMKNASPILNPSDVSAPSLSVVSSVVPVGSELVLTSSEEGVAYLVPSGTTYNSRMELQQKVQSGQGTAQAMKTGNLTFMPLNELPAGSWNLYGIDVNGNITSPIAITIGDPAPVPLDLSSTGTLSQMYNNGVILRFNAQIENNKENMASLKASISFANDGVNFQPLTADDTVSTVGDLLFITFGQPYTGTVNRIKIAHGALKNKQTQEALAQDIISPAFAEGPIVTVPSSPGPVILNNIGDSFTFMVDRPSTIYLTPFGSPLTPENLEQLIAQGKALKIVITQETANQLLSLATTGLSPGRYLFIALGGGAKEVRLAITPTLVSNQVQLHNVAGVEDEIIVSQITEGDVIRVRDFMNPLGIPVKTEIVPPGKSTITITGVSLDDTGGILSITRESVGKAESDPSTFYYPPVAGQP</sequence>
<dbReference type="AlphaFoldDB" id="A0A3G3K545"/>
<evidence type="ECO:0000313" key="1">
    <source>
        <dbReference type="EMBL" id="AYQ75301.1"/>
    </source>
</evidence>
<accession>A0A3G3K545</accession>
<keyword evidence="2" id="KW-1185">Reference proteome</keyword>
<proteinExistence type="predicted"/>
<dbReference type="KEGG" id="coh:EAV92_23820"/>
<dbReference type="EMBL" id="CP033433">
    <property type="protein sequence ID" value="AYQ75301.1"/>
    <property type="molecule type" value="Genomic_DNA"/>
</dbReference>